<sequence length="144" mass="16616">MEEDWELIIESVELLWRTDVKAQMPINLTENELEISIASFLPRFEPYDLKLPVCLPKCHQNITRTIQIYPLPHRTDGGSTAKLDFLYGGLHIHEAESWNPFFPFGFYVSWGDFLRYSSSQDQYNSLGYNLASPLPIGGDTPFEQ</sequence>
<proteinExistence type="predicted"/>
<reference evidence="1 2" key="1">
    <citation type="submission" date="2015-01" db="EMBL/GenBank/DDBJ databases">
        <title>The Genome Sequence of Ochroconis gallopava CBS43764.</title>
        <authorList>
            <consortium name="The Broad Institute Genomics Platform"/>
            <person name="Cuomo C."/>
            <person name="de Hoog S."/>
            <person name="Gorbushina A."/>
            <person name="Stielow B."/>
            <person name="Teixiera M."/>
            <person name="Abouelleil A."/>
            <person name="Chapman S.B."/>
            <person name="Priest M."/>
            <person name="Young S.K."/>
            <person name="Wortman J."/>
            <person name="Nusbaum C."/>
            <person name="Birren B."/>
        </authorList>
    </citation>
    <scope>NUCLEOTIDE SEQUENCE [LARGE SCALE GENOMIC DNA]</scope>
    <source>
        <strain evidence="1 2">CBS 43764</strain>
    </source>
</reference>
<accession>A0A0D1YIC5</accession>
<dbReference type="OrthoDB" id="2338662at2759"/>
<dbReference type="STRING" id="253628.A0A0D1YIC5"/>
<dbReference type="VEuPathDB" id="FungiDB:PV09_07945"/>
<dbReference type="RefSeq" id="XP_016210461.1">
    <property type="nucleotide sequence ID" value="XM_016361779.1"/>
</dbReference>
<dbReference type="HOGENOM" id="CLU_1797930_0_0_1"/>
<dbReference type="InParanoid" id="A0A0D1YIC5"/>
<gene>
    <name evidence="1" type="ORF">PV09_07945</name>
</gene>
<evidence type="ECO:0000313" key="2">
    <source>
        <dbReference type="Proteomes" id="UP000053259"/>
    </source>
</evidence>
<dbReference type="GeneID" id="27315918"/>
<dbReference type="AlphaFoldDB" id="A0A0D1YIC5"/>
<dbReference type="EMBL" id="KN847562">
    <property type="protein sequence ID" value="KIW00592.1"/>
    <property type="molecule type" value="Genomic_DNA"/>
</dbReference>
<organism evidence="1 2">
    <name type="scientific">Verruconis gallopava</name>
    <dbReference type="NCBI Taxonomy" id="253628"/>
    <lineage>
        <taxon>Eukaryota</taxon>
        <taxon>Fungi</taxon>
        <taxon>Dikarya</taxon>
        <taxon>Ascomycota</taxon>
        <taxon>Pezizomycotina</taxon>
        <taxon>Dothideomycetes</taxon>
        <taxon>Pleosporomycetidae</taxon>
        <taxon>Venturiales</taxon>
        <taxon>Sympoventuriaceae</taxon>
        <taxon>Verruconis</taxon>
    </lineage>
</organism>
<evidence type="ECO:0000313" key="1">
    <source>
        <dbReference type="EMBL" id="KIW00592.1"/>
    </source>
</evidence>
<dbReference type="Proteomes" id="UP000053259">
    <property type="component" value="Unassembled WGS sequence"/>
</dbReference>
<protein>
    <submittedName>
        <fullName evidence="1">Uncharacterized protein</fullName>
    </submittedName>
</protein>
<name>A0A0D1YIC5_9PEZI</name>
<keyword evidence="2" id="KW-1185">Reference proteome</keyword>